<dbReference type="AlphaFoldDB" id="A0A1A6HYL8"/>
<comment type="caution">
    <text evidence="1">The sequence shown here is derived from an EMBL/GenBank/DDBJ whole genome shotgun (WGS) entry which is preliminary data.</text>
</comment>
<keyword evidence="2" id="KW-1185">Reference proteome</keyword>
<dbReference type="EMBL" id="LZPO01007986">
    <property type="protein sequence ID" value="OBS82817.1"/>
    <property type="molecule type" value="Genomic_DNA"/>
</dbReference>
<evidence type="ECO:0000313" key="2">
    <source>
        <dbReference type="Proteomes" id="UP000092124"/>
    </source>
</evidence>
<accession>A0A1A6HYL8</accession>
<dbReference type="Proteomes" id="UP000092124">
    <property type="component" value="Unassembled WGS sequence"/>
</dbReference>
<name>A0A1A6HYL8_NEOLE</name>
<sequence length="74" mass="8539">MAKSVYTSPHNSDQDLISKSRGLLVICTISQTFKFIIHVHEQWNSSEDNLAIFDGSFTDGDVIHWYWKRKPGLQ</sequence>
<gene>
    <name evidence="1" type="ORF">A6R68_23197</name>
</gene>
<proteinExistence type="predicted"/>
<organism evidence="1 2">
    <name type="scientific">Neotoma lepida</name>
    <name type="common">Desert woodrat</name>
    <dbReference type="NCBI Taxonomy" id="56216"/>
    <lineage>
        <taxon>Eukaryota</taxon>
        <taxon>Metazoa</taxon>
        <taxon>Chordata</taxon>
        <taxon>Craniata</taxon>
        <taxon>Vertebrata</taxon>
        <taxon>Euteleostomi</taxon>
        <taxon>Mammalia</taxon>
        <taxon>Eutheria</taxon>
        <taxon>Euarchontoglires</taxon>
        <taxon>Glires</taxon>
        <taxon>Rodentia</taxon>
        <taxon>Myomorpha</taxon>
        <taxon>Muroidea</taxon>
        <taxon>Cricetidae</taxon>
        <taxon>Neotominae</taxon>
        <taxon>Neotoma</taxon>
    </lineage>
</organism>
<evidence type="ECO:0000313" key="1">
    <source>
        <dbReference type="EMBL" id="OBS82817.1"/>
    </source>
</evidence>
<protein>
    <submittedName>
        <fullName evidence="1">Uncharacterized protein</fullName>
    </submittedName>
</protein>
<reference evidence="1 2" key="1">
    <citation type="submission" date="2016-06" db="EMBL/GenBank/DDBJ databases">
        <title>The Draft Genome Sequence and Annotation of the Desert Woodrat Neotoma lepida.</title>
        <authorList>
            <person name="Campbell M."/>
            <person name="Oakeson K.F."/>
            <person name="Yandell M."/>
            <person name="Halpert J.R."/>
            <person name="Dearing D."/>
        </authorList>
    </citation>
    <scope>NUCLEOTIDE SEQUENCE [LARGE SCALE GENOMIC DNA]</scope>
    <source>
        <strain evidence="1">417</strain>
        <tissue evidence="1">Liver</tissue>
    </source>
</reference>